<reference evidence="2" key="1">
    <citation type="submission" date="2020-10" db="EMBL/GenBank/DDBJ databases">
        <authorList>
            <person name="Gilroy R."/>
        </authorList>
    </citation>
    <scope>NUCLEOTIDE SEQUENCE</scope>
    <source>
        <strain evidence="2">17073</strain>
    </source>
</reference>
<accession>A0A9D1LFZ7</accession>
<protein>
    <recommendedName>
        <fullName evidence="4">Outer membrane protein beta-barrel domain-containing protein</fullName>
    </recommendedName>
</protein>
<name>A0A9D1LFZ7_9BACT</name>
<dbReference type="SUPFAM" id="SSF56925">
    <property type="entry name" value="OMPA-like"/>
    <property type="match status" value="1"/>
</dbReference>
<dbReference type="AlphaFoldDB" id="A0A9D1LFZ7"/>
<feature type="chain" id="PRO_5039203878" description="Outer membrane protein beta-barrel domain-containing protein" evidence="1">
    <location>
        <begin position="24"/>
        <end position="199"/>
    </location>
</feature>
<reference evidence="2" key="2">
    <citation type="journal article" date="2021" name="PeerJ">
        <title>Extensive microbial diversity within the chicken gut microbiome revealed by metagenomics and culture.</title>
        <authorList>
            <person name="Gilroy R."/>
            <person name="Ravi A."/>
            <person name="Getino M."/>
            <person name="Pursley I."/>
            <person name="Horton D.L."/>
            <person name="Alikhan N.F."/>
            <person name="Baker D."/>
            <person name="Gharbi K."/>
            <person name="Hall N."/>
            <person name="Watson M."/>
            <person name="Adriaenssens E.M."/>
            <person name="Foster-Nyarko E."/>
            <person name="Jarju S."/>
            <person name="Secka A."/>
            <person name="Antonio M."/>
            <person name="Oren A."/>
            <person name="Chaudhuri R.R."/>
            <person name="La Ragione R."/>
            <person name="Hildebrand F."/>
            <person name="Pallen M.J."/>
        </authorList>
    </citation>
    <scope>NUCLEOTIDE SEQUENCE</scope>
    <source>
        <strain evidence="2">17073</strain>
    </source>
</reference>
<keyword evidence="1" id="KW-0732">Signal</keyword>
<sequence>MKAKIIVTFALCAVSAIASVAQGSDTATLKNYQKWQSRHTLQGYRWTVEAAYEFDIDNTKVQALNALDDKIPIDNRNFSFATVHGYQFNNFFYLGAGIGVRRHTAVKATSMPIFAAMRVNFLNDRKLTPYADLRIGGAIGRIGGFRATAMLGVRVKTSRRQAALIGIGITKESDYPCHAVSGTEYFEGTTLGIRLGYEF</sequence>
<dbReference type="Proteomes" id="UP000824076">
    <property type="component" value="Unassembled WGS sequence"/>
</dbReference>
<organism evidence="2 3">
    <name type="scientific">Candidatus Limisoma intestinavium</name>
    <dbReference type="NCBI Taxonomy" id="2840856"/>
    <lineage>
        <taxon>Bacteria</taxon>
        <taxon>Pseudomonadati</taxon>
        <taxon>Bacteroidota</taxon>
        <taxon>Bacteroidia</taxon>
        <taxon>Bacteroidales</taxon>
        <taxon>Candidatus Limisoma</taxon>
    </lineage>
</organism>
<evidence type="ECO:0000313" key="2">
    <source>
        <dbReference type="EMBL" id="HIU38349.1"/>
    </source>
</evidence>
<proteinExistence type="predicted"/>
<dbReference type="InterPro" id="IPR011250">
    <property type="entry name" value="OMP/PagP_B-barrel"/>
</dbReference>
<evidence type="ECO:0008006" key="4">
    <source>
        <dbReference type="Google" id="ProtNLM"/>
    </source>
</evidence>
<dbReference type="EMBL" id="DVMS01000042">
    <property type="protein sequence ID" value="HIU38349.1"/>
    <property type="molecule type" value="Genomic_DNA"/>
</dbReference>
<evidence type="ECO:0000313" key="3">
    <source>
        <dbReference type="Proteomes" id="UP000824076"/>
    </source>
</evidence>
<evidence type="ECO:0000256" key="1">
    <source>
        <dbReference type="SAM" id="SignalP"/>
    </source>
</evidence>
<feature type="signal peptide" evidence="1">
    <location>
        <begin position="1"/>
        <end position="23"/>
    </location>
</feature>
<gene>
    <name evidence="2" type="ORF">IAD18_01630</name>
</gene>
<comment type="caution">
    <text evidence="2">The sequence shown here is derived from an EMBL/GenBank/DDBJ whole genome shotgun (WGS) entry which is preliminary data.</text>
</comment>